<proteinExistence type="inferred from homology"/>
<dbReference type="PANTHER" id="PTHR11630">
    <property type="entry name" value="DNA REPLICATION LICENSING FACTOR MCM FAMILY MEMBER"/>
    <property type="match status" value="1"/>
</dbReference>
<feature type="domain" description="MCM C-terminal AAA(+) ATPase" evidence="9">
    <location>
        <begin position="416"/>
        <end position="617"/>
    </location>
</feature>
<dbReference type="Pfam" id="PF00493">
    <property type="entry name" value="MCM"/>
    <property type="match status" value="1"/>
</dbReference>
<feature type="region of interest" description="Disordered" evidence="8">
    <location>
        <begin position="36"/>
        <end position="55"/>
    </location>
</feature>
<dbReference type="STRING" id="35570.A0A1I8Q650"/>
<dbReference type="Pfam" id="PF17207">
    <property type="entry name" value="MCM_OB"/>
    <property type="match status" value="1"/>
</dbReference>
<dbReference type="InterPro" id="IPR058767">
    <property type="entry name" value="MCM8_N"/>
</dbReference>
<evidence type="ECO:0000256" key="8">
    <source>
        <dbReference type="SAM" id="MobiDB-lite"/>
    </source>
</evidence>
<dbReference type="GO" id="GO:0006310">
    <property type="term" value="P:DNA recombination"/>
    <property type="evidence" value="ECO:0007669"/>
    <property type="project" value="UniProtKB-ARBA"/>
</dbReference>
<accession>A0A1I8Q650</accession>
<dbReference type="InterPro" id="IPR056875">
    <property type="entry name" value="MCM8/REC_WHD"/>
</dbReference>
<evidence type="ECO:0000256" key="6">
    <source>
        <dbReference type="ARBA" id="ARBA00023242"/>
    </source>
</evidence>
<dbReference type="Gene3D" id="3.40.50.300">
    <property type="entry name" value="P-loop containing nucleotide triphosphate hydrolases"/>
    <property type="match status" value="1"/>
</dbReference>
<evidence type="ECO:0000313" key="11">
    <source>
        <dbReference type="Proteomes" id="UP000095300"/>
    </source>
</evidence>
<evidence type="ECO:0000256" key="7">
    <source>
        <dbReference type="RuleBase" id="RU004070"/>
    </source>
</evidence>
<dbReference type="Pfam" id="PF17855">
    <property type="entry name" value="MCM_lid"/>
    <property type="match status" value="1"/>
</dbReference>
<keyword evidence="11" id="KW-1185">Reference proteome</keyword>
<name>A0A1I8Q650_STOCA</name>
<comment type="similarity">
    <text evidence="2 7">Belongs to the MCM family.</text>
</comment>
<evidence type="ECO:0000256" key="4">
    <source>
        <dbReference type="ARBA" id="ARBA00022840"/>
    </source>
</evidence>
<dbReference type="Proteomes" id="UP000095300">
    <property type="component" value="Unassembled WGS sequence"/>
</dbReference>
<dbReference type="SMART" id="SM00350">
    <property type="entry name" value="MCM"/>
    <property type="match status" value="1"/>
</dbReference>
<evidence type="ECO:0000256" key="5">
    <source>
        <dbReference type="ARBA" id="ARBA00023125"/>
    </source>
</evidence>
<evidence type="ECO:0000256" key="3">
    <source>
        <dbReference type="ARBA" id="ARBA00022741"/>
    </source>
</evidence>
<dbReference type="InterPro" id="IPR031327">
    <property type="entry name" value="MCM"/>
</dbReference>
<evidence type="ECO:0000313" key="10">
    <source>
        <dbReference type="EnsemblMetazoa" id="SCAU014242-PB"/>
    </source>
</evidence>
<dbReference type="InterPro" id="IPR001208">
    <property type="entry name" value="MCM_dom"/>
</dbReference>
<dbReference type="InterPro" id="IPR027417">
    <property type="entry name" value="P-loop_NTPase"/>
</dbReference>
<dbReference type="VEuPathDB" id="VectorBase:SCAU014242"/>
<keyword evidence="5 7" id="KW-0238">DNA-binding</keyword>
<organism evidence="10 11">
    <name type="scientific">Stomoxys calcitrans</name>
    <name type="common">Stable fly</name>
    <name type="synonym">Conops calcitrans</name>
    <dbReference type="NCBI Taxonomy" id="35570"/>
    <lineage>
        <taxon>Eukaryota</taxon>
        <taxon>Metazoa</taxon>
        <taxon>Ecdysozoa</taxon>
        <taxon>Arthropoda</taxon>
        <taxon>Hexapoda</taxon>
        <taxon>Insecta</taxon>
        <taxon>Pterygota</taxon>
        <taxon>Neoptera</taxon>
        <taxon>Endopterygota</taxon>
        <taxon>Diptera</taxon>
        <taxon>Brachycera</taxon>
        <taxon>Muscomorpha</taxon>
        <taxon>Muscoidea</taxon>
        <taxon>Muscidae</taxon>
        <taxon>Stomoxys</taxon>
    </lineage>
</organism>
<dbReference type="PANTHER" id="PTHR11630:SF47">
    <property type="entry name" value="DNA HELICASE MCM8"/>
    <property type="match status" value="1"/>
</dbReference>
<dbReference type="Gene3D" id="2.40.50.140">
    <property type="entry name" value="Nucleic acid-binding proteins"/>
    <property type="match status" value="1"/>
</dbReference>
<keyword evidence="4 7" id="KW-0067">ATP-binding</keyword>
<dbReference type="GO" id="GO:0042555">
    <property type="term" value="C:MCM complex"/>
    <property type="evidence" value="ECO:0007669"/>
    <property type="project" value="TreeGrafter"/>
</dbReference>
<sequence length="861" mass="96462">MNPPHAPGPARFFRGRFRGGRPNYFFKRNGRTIPAHSTAAGGYSRRGGRGGAAVPAANTSQAPFVPPCSYLRPQFYAAPDDAGQQVSSIAVETPMLCPGWRLYFYKESYEESNVLNARLKLLEMHYNNNVAHYDFLNIQRQGFFKLNANILQQDEQLKSEWPTLMDDMLVRPMRTLATFALAMHSLATMASIDVSLSQEQSTRDHYVPKIIKPRKIYARPMGFMAERPMDIVGSLEVDQLYCVRGVVTCVGPVDASATWIAYRCGRCKQEQALRQGGFHVVRPYSCKRQGCLAKAGFVEIRSSPFTRITPKQMIRITESRLDLSLHSEIQAKHTLDVELRHDLVDTISLGQEVVITGILRVRPLQEQQECDQYAAFAGKMEIFMKATTIVDAKEVNHPFSEKDIEAITTINGGNDSFKLLVNSLAPEVFGYELAKAGVFLSLIGGAGSQVHDEDEINVLLVGDPGVGKSNIIQMCSKISLKGSLVQAKRGASSNNKKLTISVKGRSNHILECGGLLESRHSHCSIDDIDRLTTQMESFMNVLQIQSTCLAYPFMFSSFSTPTCVIASANSMRGHYDQSKMLTDNIRIPAHLLNEFHLVFLLLDKPNKEMDTSLSEHIRAVHRGAKKNAAIANRFDQKIKTNNSMNMTLDDDDDNTDDYDLGERLKIKPEEENEIDLLPVILLKKFIAYSRQQVRPMLTDEASEEIKHFYMDLRQQSENSLYSISSGHLAGLIRLCQARARIDFSREVTKLHVNDVVSIVKQSNVDMALGDYIDINPATTARASVGQRSTNPSSQGNVRKFIQMLQMRSSALSRRIFEFDELKDMARRIGISCGVTNLIDVVNLQGILLKKGPNMYEVMSDY</sequence>
<dbReference type="SUPFAM" id="SSF52540">
    <property type="entry name" value="P-loop containing nucleoside triphosphate hydrolases"/>
    <property type="match status" value="1"/>
</dbReference>
<dbReference type="EnsemblMetazoa" id="SCAU014242-RB">
    <property type="protein sequence ID" value="SCAU014242-PB"/>
    <property type="gene ID" value="SCAU014242"/>
</dbReference>
<dbReference type="GO" id="GO:0003697">
    <property type="term" value="F:single-stranded DNA binding"/>
    <property type="evidence" value="ECO:0007669"/>
    <property type="project" value="TreeGrafter"/>
</dbReference>
<dbReference type="InterPro" id="IPR033762">
    <property type="entry name" value="MCM_OB"/>
</dbReference>
<dbReference type="AlphaFoldDB" id="A0A1I8Q650"/>
<evidence type="ECO:0000256" key="2">
    <source>
        <dbReference type="ARBA" id="ARBA00008010"/>
    </source>
</evidence>
<dbReference type="Gene3D" id="2.20.28.10">
    <property type="match status" value="1"/>
</dbReference>
<dbReference type="PRINTS" id="PR01657">
    <property type="entry name" value="MCMFAMILY"/>
</dbReference>
<dbReference type="GO" id="GO:0017116">
    <property type="term" value="F:single-stranded DNA helicase activity"/>
    <property type="evidence" value="ECO:0007669"/>
    <property type="project" value="TreeGrafter"/>
</dbReference>
<dbReference type="SUPFAM" id="SSF50249">
    <property type="entry name" value="Nucleic acid-binding proteins"/>
    <property type="match status" value="1"/>
</dbReference>
<protein>
    <recommendedName>
        <fullName evidence="9">MCM C-terminal AAA(+) ATPase domain-containing protein</fullName>
    </recommendedName>
</protein>
<dbReference type="OrthoDB" id="422555at2759"/>
<dbReference type="KEGG" id="scac:106095627"/>
<dbReference type="InterPro" id="IPR041562">
    <property type="entry name" value="MCM_lid"/>
</dbReference>
<dbReference type="Pfam" id="PF25051">
    <property type="entry name" value="WHD_MCM8"/>
    <property type="match status" value="1"/>
</dbReference>
<evidence type="ECO:0000259" key="9">
    <source>
        <dbReference type="PROSITE" id="PS50051"/>
    </source>
</evidence>
<evidence type="ECO:0000256" key="1">
    <source>
        <dbReference type="ARBA" id="ARBA00004123"/>
    </source>
</evidence>
<dbReference type="CDD" id="cd22247">
    <property type="entry name" value="MCM8_WHD"/>
    <property type="match status" value="1"/>
</dbReference>
<dbReference type="Pfam" id="PF26065">
    <property type="entry name" value="MCM8_N"/>
    <property type="match status" value="1"/>
</dbReference>
<comment type="subcellular location">
    <subcellularLocation>
        <location evidence="1">Nucleus</location>
    </subcellularLocation>
</comment>
<dbReference type="PROSITE" id="PS50051">
    <property type="entry name" value="MCM_2"/>
    <property type="match status" value="1"/>
</dbReference>
<keyword evidence="3 7" id="KW-0547">Nucleotide-binding</keyword>
<dbReference type="GO" id="GO:0005634">
    <property type="term" value="C:nucleus"/>
    <property type="evidence" value="ECO:0007669"/>
    <property type="project" value="UniProtKB-SubCell"/>
</dbReference>
<keyword evidence="6" id="KW-0539">Nucleus</keyword>
<reference evidence="10" key="1">
    <citation type="submission" date="2020-05" db="UniProtKB">
        <authorList>
            <consortium name="EnsemblMetazoa"/>
        </authorList>
    </citation>
    <scope>IDENTIFICATION</scope>
    <source>
        <strain evidence="10">USDA</strain>
    </source>
</reference>
<dbReference type="InterPro" id="IPR012340">
    <property type="entry name" value="NA-bd_OB-fold"/>
</dbReference>
<dbReference type="GO" id="GO:0005524">
    <property type="term" value="F:ATP binding"/>
    <property type="evidence" value="ECO:0007669"/>
    <property type="project" value="UniProtKB-KW"/>
</dbReference>
<gene>
    <name evidence="10" type="primary">106095627</name>
</gene>